<reference evidence="10 11" key="1">
    <citation type="submission" date="2015-09" db="EMBL/GenBank/DDBJ databases">
        <title>Genome sequencing project for genomic taxonomy and phylogenomics of Bacillus-like bacteria.</title>
        <authorList>
            <person name="Liu B."/>
            <person name="Wang J."/>
            <person name="Zhu Y."/>
            <person name="Liu G."/>
            <person name="Chen Q."/>
            <person name="Chen Z."/>
            <person name="Lan J."/>
            <person name="Che J."/>
            <person name="Ge C."/>
            <person name="Shi H."/>
            <person name="Pan Z."/>
            <person name="Liu X."/>
        </authorList>
    </citation>
    <scope>NUCLEOTIDE SEQUENCE [LARGE SCALE GENOMIC DNA]</scope>
    <source>
        <strain evidence="10 11">DSM 8552</strain>
    </source>
</reference>
<evidence type="ECO:0000256" key="1">
    <source>
        <dbReference type="ARBA" id="ARBA00009156"/>
    </source>
</evidence>
<dbReference type="Pfam" id="PF02782">
    <property type="entry name" value="FGGY_C"/>
    <property type="match status" value="1"/>
</dbReference>
<evidence type="ECO:0000256" key="6">
    <source>
        <dbReference type="ARBA" id="ARBA00043149"/>
    </source>
</evidence>
<dbReference type="Proteomes" id="UP000051063">
    <property type="component" value="Unassembled WGS sequence"/>
</dbReference>
<feature type="domain" description="Carbohydrate kinase FGGY C-terminal" evidence="9">
    <location>
        <begin position="264"/>
        <end position="462"/>
    </location>
</feature>
<dbReference type="PIRSF" id="PIRSF000538">
    <property type="entry name" value="GlpK"/>
    <property type="match status" value="1"/>
</dbReference>
<evidence type="ECO:0000259" key="9">
    <source>
        <dbReference type="Pfam" id="PF02782"/>
    </source>
</evidence>
<keyword evidence="4 7" id="KW-0418">Kinase</keyword>
<evidence type="ECO:0000256" key="3">
    <source>
        <dbReference type="ARBA" id="ARBA00022741"/>
    </source>
</evidence>
<dbReference type="GO" id="GO:0016301">
    <property type="term" value="F:kinase activity"/>
    <property type="evidence" value="ECO:0007669"/>
    <property type="project" value="UniProtKB-KW"/>
</dbReference>
<dbReference type="InterPro" id="IPR018483">
    <property type="entry name" value="Carb_kinase_FGGY_CS"/>
</dbReference>
<proteinExistence type="inferred from homology"/>
<keyword evidence="5" id="KW-0067">ATP-binding</keyword>
<dbReference type="RefSeq" id="WP_055745240.1">
    <property type="nucleotide sequence ID" value="NZ_LJJB01000010.1"/>
</dbReference>
<evidence type="ECO:0000313" key="10">
    <source>
        <dbReference type="EMBL" id="KQL46161.1"/>
    </source>
</evidence>
<keyword evidence="3" id="KW-0547">Nucleotide-binding</keyword>
<gene>
    <name evidence="10" type="ORF">AN963_14380</name>
</gene>
<organism evidence="10 11">
    <name type="scientific">Brevibacillus choshinensis</name>
    <dbReference type="NCBI Taxonomy" id="54911"/>
    <lineage>
        <taxon>Bacteria</taxon>
        <taxon>Bacillati</taxon>
        <taxon>Bacillota</taxon>
        <taxon>Bacilli</taxon>
        <taxon>Bacillales</taxon>
        <taxon>Paenibacillaceae</taxon>
        <taxon>Brevibacillus</taxon>
    </lineage>
</organism>
<evidence type="ECO:0000256" key="7">
    <source>
        <dbReference type="RuleBase" id="RU003733"/>
    </source>
</evidence>
<dbReference type="NCBIfam" id="NF000756">
    <property type="entry name" value="PRK00047.1"/>
    <property type="match status" value="1"/>
</dbReference>
<dbReference type="InterPro" id="IPR000577">
    <property type="entry name" value="Carb_kinase_FGGY"/>
</dbReference>
<evidence type="ECO:0000256" key="4">
    <source>
        <dbReference type="ARBA" id="ARBA00022777"/>
    </source>
</evidence>
<evidence type="ECO:0000256" key="5">
    <source>
        <dbReference type="ARBA" id="ARBA00022840"/>
    </source>
</evidence>
<feature type="domain" description="Carbohydrate kinase FGGY N-terminal" evidence="8">
    <location>
        <begin position="6"/>
        <end position="252"/>
    </location>
</feature>
<dbReference type="Gene3D" id="3.30.420.40">
    <property type="match status" value="2"/>
</dbReference>
<keyword evidence="11" id="KW-1185">Reference proteome</keyword>
<evidence type="ECO:0000259" key="8">
    <source>
        <dbReference type="Pfam" id="PF00370"/>
    </source>
</evidence>
<dbReference type="PROSITE" id="PS00933">
    <property type="entry name" value="FGGY_KINASES_1"/>
    <property type="match status" value="1"/>
</dbReference>
<dbReference type="PANTHER" id="PTHR10196:SF69">
    <property type="entry name" value="GLYCEROL KINASE"/>
    <property type="match status" value="1"/>
</dbReference>
<name>A0ABR5N6D7_BRECH</name>
<dbReference type="InterPro" id="IPR043129">
    <property type="entry name" value="ATPase_NBD"/>
</dbReference>
<evidence type="ECO:0000256" key="2">
    <source>
        <dbReference type="ARBA" id="ARBA00022679"/>
    </source>
</evidence>
<comment type="caution">
    <text evidence="10">The sequence shown here is derived from an EMBL/GenBank/DDBJ whole genome shotgun (WGS) entry which is preliminary data.</text>
</comment>
<dbReference type="InterPro" id="IPR018485">
    <property type="entry name" value="FGGY_C"/>
</dbReference>
<dbReference type="PROSITE" id="PS00445">
    <property type="entry name" value="FGGY_KINASES_2"/>
    <property type="match status" value="1"/>
</dbReference>
<keyword evidence="2 7" id="KW-0808">Transferase</keyword>
<evidence type="ECO:0000313" key="11">
    <source>
        <dbReference type="Proteomes" id="UP000051063"/>
    </source>
</evidence>
<dbReference type="InterPro" id="IPR018484">
    <property type="entry name" value="FGGY_N"/>
</dbReference>
<dbReference type="PANTHER" id="PTHR10196">
    <property type="entry name" value="SUGAR KINASE"/>
    <property type="match status" value="1"/>
</dbReference>
<dbReference type="CDD" id="cd07769">
    <property type="entry name" value="ASKHA_NBD_FGGY_GK"/>
    <property type="match status" value="1"/>
</dbReference>
<accession>A0ABR5N6D7</accession>
<dbReference type="SUPFAM" id="SSF53067">
    <property type="entry name" value="Actin-like ATPase domain"/>
    <property type="match status" value="2"/>
</dbReference>
<dbReference type="Pfam" id="PF00370">
    <property type="entry name" value="FGGY_N"/>
    <property type="match status" value="1"/>
</dbReference>
<dbReference type="EMBL" id="LJJB01000010">
    <property type="protein sequence ID" value="KQL46161.1"/>
    <property type="molecule type" value="Genomic_DNA"/>
</dbReference>
<comment type="similarity">
    <text evidence="1 7">Belongs to the FGGY kinase family.</text>
</comment>
<protein>
    <recommendedName>
        <fullName evidence="6">ATP:glycerol 3-phosphotransferase</fullName>
    </recommendedName>
</protein>
<sequence>MAEQPYILSIDQGTTGTKALLVDQDGNIRAESYQKHTQYYPHSGWAEHDPTEIWQMVLAAVADILEKANIAPHQVHAVGLANQGETVMAWDVTDSSPLYPAIVWSCRRSIAIADQWNADHDWRQRVKEKTGLRIDPYFSATKVKWLMEEVPEVNAKLEEGCGRFGTLDTWMIWNMTGKKQFVTDASTAARTLLFNIQQGEWDEEILQYLGIKKEWLAQVVPSVGELGVTCPDHFLGIQAPIRVSMVDQPAALYGHLCVEPGMSKCTYGTGCFAYLNVGTQPLTDHTDTLLSTIVWQREDAYTYALDGAIYSAGSAIEWGMNGLGLYDSIEQLQEWSKQWELCLNGGAVEKELDNEILFIPALSGLGAPYWSSDTRGMFVGMSHDTTKQDLARAILEGIAHRIADVLEAMQLVSGQQLKSLRVDGGPTRNPYLMQVQANILGIPVEAPKQAETTAMGVAYLQGESLGWWTQEQLQKKILISRRYEPQLSHERVQLKRRRWKKAIQLLQDFQ</sequence>